<reference evidence="11" key="1">
    <citation type="journal article" date="2019" name="Int. J. Syst. Evol. Microbiol.">
        <title>The Global Catalogue of Microorganisms (GCM) 10K type strain sequencing project: providing services to taxonomists for standard genome sequencing and annotation.</title>
        <authorList>
            <consortium name="The Broad Institute Genomics Platform"/>
            <consortium name="The Broad Institute Genome Sequencing Center for Infectious Disease"/>
            <person name="Wu L."/>
            <person name="Ma J."/>
        </authorList>
    </citation>
    <scope>NUCLEOTIDE SEQUENCE [LARGE SCALE GENOMIC DNA]</scope>
    <source>
        <strain evidence="11">IBRC-M 10908</strain>
    </source>
</reference>
<keyword evidence="4" id="KW-0119">Carbohydrate metabolism</keyword>
<evidence type="ECO:0000256" key="1">
    <source>
        <dbReference type="ARBA" id="ARBA00000822"/>
    </source>
</evidence>
<sequence>MLPVYAYFTEWGGNARHMHDSGAAAAVTHLIYSFGDIVDGKAVITDPHASHERRHPAAESVDGQDAPGGHFEQLRRLKKLHPHLKVVYSFGGWVLSPGFTQAAKNPELFADSAYDLLHDPRWADVFDGIDIDWEYPNATGIETDTSGPEAYPRLIKALRERFGSELVTSAIGAGAQDGGVLDSGGYGEAAPYIDAYLLMTYDFANGNDRVTLPHSPLRDYDGNPKAPASADTSVRKLLSLGVPASKIYLGLGLYGRGWSGVEEGAPGAEATGVATGDSDPGAASYRWLREHAAPTGTVGGAAYHYSNGDWWSFDTPETVGAKMAYVRENGLGGAFYWESSLDTEDAELTKAIRAGLDQ</sequence>
<organism evidence="10 11">
    <name type="scientific">Salininema proteolyticum</name>
    <dbReference type="NCBI Taxonomy" id="1607685"/>
    <lineage>
        <taxon>Bacteria</taxon>
        <taxon>Bacillati</taxon>
        <taxon>Actinomycetota</taxon>
        <taxon>Actinomycetes</taxon>
        <taxon>Glycomycetales</taxon>
        <taxon>Glycomycetaceae</taxon>
        <taxon>Salininema</taxon>
    </lineage>
</organism>
<dbReference type="PANTHER" id="PTHR11177:SF317">
    <property type="entry name" value="CHITINASE 12-RELATED"/>
    <property type="match status" value="1"/>
</dbReference>
<dbReference type="InterPro" id="IPR017853">
    <property type="entry name" value="GH"/>
</dbReference>
<keyword evidence="4" id="KW-0146">Chitin degradation</keyword>
<comment type="caution">
    <text evidence="10">The sequence shown here is derived from an EMBL/GenBank/DDBJ whole genome shotgun (WGS) entry which is preliminary data.</text>
</comment>
<evidence type="ECO:0000256" key="5">
    <source>
        <dbReference type="ARBA" id="ARBA00023295"/>
    </source>
</evidence>
<protein>
    <recommendedName>
        <fullName evidence="2">chitinase</fullName>
        <ecNumber evidence="2">3.2.1.14</ecNumber>
    </recommendedName>
</protein>
<evidence type="ECO:0000256" key="8">
    <source>
        <dbReference type="SAM" id="MobiDB-lite"/>
    </source>
</evidence>
<evidence type="ECO:0000256" key="3">
    <source>
        <dbReference type="ARBA" id="ARBA00022801"/>
    </source>
</evidence>
<dbReference type="EC" id="3.2.1.14" evidence="2"/>
<dbReference type="InterPro" id="IPR001223">
    <property type="entry name" value="Glyco_hydro18_cat"/>
</dbReference>
<dbReference type="Gene3D" id="3.20.20.80">
    <property type="entry name" value="Glycosidases"/>
    <property type="match status" value="1"/>
</dbReference>
<accession>A0ABV8TW27</accession>
<evidence type="ECO:0000313" key="11">
    <source>
        <dbReference type="Proteomes" id="UP001595823"/>
    </source>
</evidence>
<dbReference type="SUPFAM" id="SSF51445">
    <property type="entry name" value="(Trans)glycosidases"/>
    <property type="match status" value="1"/>
</dbReference>
<keyword evidence="4" id="KW-0624">Polysaccharide degradation</keyword>
<dbReference type="EMBL" id="JBHSDK010000008">
    <property type="protein sequence ID" value="MFC4334643.1"/>
    <property type="molecule type" value="Genomic_DNA"/>
</dbReference>
<evidence type="ECO:0000256" key="7">
    <source>
        <dbReference type="RuleBase" id="RU004453"/>
    </source>
</evidence>
<dbReference type="SMART" id="SM00636">
    <property type="entry name" value="Glyco_18"/>
    <property type="match status" value="1"/>
</dbReference>
<dbReference type="InterPro" id="IPR001579">
    <property type="entry name" value="Glyco_hydro_18_chit_AS"/>
</dbReference>
<dbReference type="PROSITE" id="PS51910">
    <property type="entry name" value="GH18_2"/>
    <property type="match status" value="1"/>
</dbReference>
<dbReference type="InterPro" id="IPR029070">
    <property type="entry name" value="Chitinase_insertion_sf"/>
</dbReference>
<feature type="domain" description="GH18" evidence="9">
    <location>
        <begin position="2"/>
        <end position="358"/>
    </location>
</feature>
<dbReference type="InterPro" id="IPR050314">
    <property type="entry name" value="Glycosyl_Hydrlase_18"/>
</dbReference>
<keyword evidence="3 6" id="KW-0378">Hydrolase</keyword>
<dbReference type="InterPro" id="IPR011583">
    <property type="entry name" value="Chitinase_II/V-like_cat"/>
</dbReference>
<proteinExistence type="inferred from homology"/>
<dbReference type="PANTHER" id="PTHR11177">
    <property type="entry name" value="CHITINASE"/>
    <property type="match status" value="1"/>
</dbReference>
<keyword evidence="5 6" id="KW-0326">Glycosidase</keyword>
<dbReference type="PROSITE" id="PS01095">
    <property type="entry name" value="GH18_1"/>
    <property type="match status" value="1"/>
</dbReference>
<dbReference type="RefSeq" id="WP_380618544.1">
    <property type="nucleotide sequence ID" value="NZ_JBHSDK010000008.1"/>
</dbReference>
<comment type="catalytic activity">
    <reaction evidence="1">
        <text>Random endo-hydrolysis of N-acetyl-beta-D-glucosaminide (1-&gt;4)-beta-linkages in chitin and chitodextrins.</text>
        <dbReference type="EC" id="3.2.1.14"/>
    </reaction>
</comment>
<evidence type="ECO:0000256" key="4">
    <source>
        <dbReference type="ARBA" id="ARBA00023024"/>
    </source>
</evidence>
<evidence type="ECO:0000256" key="6">
    <source>
        <dbReference type="RuleBase" id="RU000489"/>
    </source>
</evidence>
<name>A0ABV8TW27_9ACTN</name>
<dbReference type="Proteomes" id="UP001595823">
    <property type="component" value="Unassembled WGS sequence"/>
</dbReference>
<evidence type="ECO:0000259" key="9">
    <source>
        <dbReference type="PROSITE" id="PS51910"/>
    </source>
</evidence>
<feature type="region of interest" description="Disordered" evidence="8">
    <location>
        <begin position="48"/>
        <end position="68"/>
    </location>
</feature>
<evidence type="ECO:0000256" key="2">
    <source>
        <dbReference type="ARBA" id="ARBA00012729"/>
    </source>
</evidence>
<keyword evidence="11" id="KW-1185">Reference proteome</keyword>
<dbReference type="GO" id="GO:0016787">
    <property type="term" value="F:hydrolase activity"/>
    <property type="evidence" value="ECO:0007669"/>
    <property type="project" value="UniProtKB-KW"/>
</dbReference>
<gene>
    <name evidence="10" type="ORF">ACFPET_05470</name>
</gene>
<evidence type="ECO:0000313" key="10">
    <source>
        <dbReference type="EMBL" id="MFC4334643.1"/>
    </source>
</evidence>
<dbReference type="Gene3D" id="3.10.50.10">
    <property type="match status" value="1"/>
</dbReference>
<dbReference type="Pfam" id="PF00704">
    <property type="entry name" value="Glyco_hydro_18"/>
    <property type="match status" value="1"/>
</dbReference>
<dbReference type="SUPFAM" id="SSF54556">
    <property type="entry name" value="Chitinase insertion domain"/>
    <property type="match status" value="1"/>
</dbReference>
<comment type="similarity">
    <text evidence="7">Belongs to the glycosyl hydrolase 18 family.</text>
</comment>